<evidence type="ECO:0000313" key="2">
    <source>
        <dbReference type="Proteomes" id="UP000054321"/>
    </source>
</evidence>
<accession>A0A0C3HP67</accession>
<organism evidence="1 2">
    <name type="scientific">Oidiodendron maius (strain Zn)</name>
    <dbReference type="NCBI Taxonomy" id="913774"/>
    <lineage>
        <taxon>Eukaryota</taxon>
        <taxon>Fungi</taxon>
        <taxon>Dikarya</taxon>
        <taxon>Ascomycota</taxon>
        <taxon>Pezizomycotina</taxon>
        <taxon>Leotiomycetes</taxon>
        <taxon>Leotiomycetes incertae sedis</taxon>
        <taxon>Myxotrichaceae</taxon>
        <taxon>Oidiodendron</taxon>
    </lineage>
</organism>
<dbReference type="Proteomes" id="UP000054321">
    <property type="component" value="Unassembled WGS sequence"/>
</dbReference>
<reference evidence="1 2" key="1">
    <citation type="submission" date="2014-04" db="EMBL/GenBank/DDBJ databases">
        <authorList>
            <consortium name="DOE Joint Genome Institute"/>
            <person name="Kuo A."/>
            <person name="Martino E."/>
            <person name="Perotto S."/>
            <person name="Kohler A."/>
            <person name="Nagy L.G."/>
            <person name="Floudas D."/>
            <person name="Copeland A."/>
            <person name="Barry K.W."/>
            <person name="Cichocki N."/>
            <person name="Veneault-Fourrey C."/>
            <person name="LaButti K."/>
            <person name="Lindquist E.A."/>
            <person name="Lipzen A."/>
            <person name="Lundell T."/>
            <person name="Morin E."/>
            <person name="Murat C."/>
            <person name="Sun H."/>
            <person name="Tunlid A."/>
            <person name="Henrissat B."/>
            <person name="Grigoriev I.V."/>
            <person name="Hibbett D.S."/>
            <person name="Martin F."/>
            <person name="Nordberg H.P."/>
            <person name="Cantor M.N."/>
            <person name="Hua S.X."/>
        </authorList>
    </citation>
    <scope>NUCLEOTIDE SEQUENCE [LARGE SCALE GENOMIC DNA]</scope>
    <source>
        <strain evidence="1 2">Zn</strain>
    </source>
</reference>
<sequence length="122" mass="14220">MANSEIETTHHTIDQLILEDDLKEVEELRSDREHTADKEDFDPQAEFESEKLHILAMAWFENARVANQNMTQGEKKRAIKNSIRNAALFDPDETWRFDLNEILVDQNISDYFLGALELARIT</sequence>
<proteinExistence type="predicted"/>
<dbReference type="InParanoid" id="A0A0C3HP67"/>
<protein>
    <submittedName>
        <fullName evidence="1">Uncharacterized protein</fullName>
    </submittedName>
</protein>
<gene>
    <name evidence="1" type="ORF">OIDMADRAFT_25428</name>
</gene>
<dbReference type="AlphaFoldDB" id="A0A0C3HP67"/>
<reference evidence="2" key="2">
    <citation type="submission" date="2015-01" db="EMBL/GenBank/DDBJ databases">
        <title>Evolutionary Origins and Diversification of the Mycorrhizal Mutualists.</title>
        <authorList>
            <consortium name="DOE Joint Genome Institute"/>
            <consortium name="Mycorrhizal Genomics Consortium"/>
            <person name="Kohler A."/>
            <person name="Kuo A."/>
            <person name="Nagy L.G."/>
            <person name="Floudas D."/>
            <person name="Copeland A."/>
            <person name="Barry K.W."/>
            <person name="Cichocki N."/>
            <person name="Veneault-Fourrey C."/>
            <person name="LaButti K."/>
            <person name="Lindquist E.A."/>
            <person name="Lipzen A."/>
            <person name="Lundell T."/>
            <person name="Morin E."/>
            <person name="Murat C."/>
            <person name="Riley R."/>
            <person name="Ohm R."/>
            <person name="Sun H."/>
            <person name="Tunlid A."/>
            <person name="Henrissat B."/>
            <person name="Grigoriev I.V."/>
            <person name="Hibbett D.S."/>
            <person name="Martin F."/>
        </authorList>
    </citation>
    <scope>NUCLEOTIDE SEQUENCE [LARGE SCALE GENOMIC DNA]</scope>
    <source>
        <strain evidence="2">Zn</strain>
    </source>
</reference>
<keyword evidence="2" id="KW-1185">Reference proteome</keyword>
<dbReference type="HOGENOM" id="CLU_2027395_0_0_1"/>
<evidence type="ECO:0000313" key="1">
    <source>
        <dbReference type="EMBL" id="KIN04805.1"/>
    </source>
</evidence>
<name>A0A0C3HP67_OIDMZ</name>
<dbReference type="EMBL" id="KN832872">
    <property type="protein sequence ID" value="KIN04805.1"/>
    <property type="molecule type" value="Genomic_DNA"/>
</dbReference>